<dbReference type="OrthoDB" id="430340at2759"/>
<name>A0A9W9YLK9_9CNID</name>
<keyword evidence="1 9" id="KW-0217">Developmental protein</keyword>
<feature type="disulfide bond" evidence="8">
    <location>
        <begin position="226"/>
        <end position="235"/>
    </location>
</feature>
<dbReference type="InterPro" id="IPR001774">
    <property type="entry name" value="DSL"/>
</dbReference>
<evidence type="ECO:0000256" key="9">
    <source>
        <dbReference type="RuleBase" id="RU280815"/>
    </source>
</evidence>
<comment type="caution">
    <text evidence="8">Lacks conserved residue(s) required for the propagation of feature annotation.</text>
</comment>
<dbReference type="InterPro" id="IPR011651">
    <property type="entry name" value="Notch_ligand_N"/>
</dbReference>
<evidence type="ECO:0000256" key="1">
    <source>
        <dbReference type="ARBA" id="ARBA00022473"/>
    </source>
</evidence>
<dbReference type="AlphaFoldDB" id="A0A9W9YLK9"/>
<dbReference type="GO" id="GO:0007219">
    <property type="term" value="P:Notch signaling pathway"/>
    <property type="evidence" value="ECO:0007669"/>
    <property type="project" value="InterPro"/>
</dbReference>
<proteinExistence type="predicted"/>
<evidence type="ECO:0000256" key="7">
    <source>
        <dbReference type="ARBA" id="ARBA00023180"/>
    </source>
</evidence>
<keyword evidence="13" id="KW-1185">Reference proteome</keyword>
<evidence type="ECO:0000256" key="10">
    <source>
        <dbReference type="SAM" id="SignalP"/>
    </source>
</evidence>
<comment type="subcellular location">
    <subcellularLocation>
        <location evidence="9">Membrane</location>
        <topology evidence="9">Single-pass type I membrane protein</topology>
    </subcellularLocation>
</comment>
<evidence type="ECO:0000256" key="5">
    <source>
        <dbReference type="ARBA" id="ARBA00022989"/>
    </source>
</evidence>
<dbReference type="Pfam" id="PF01414">
    <property type="entry name" value="DSL"/>
    <property type="match status" value="1"/>
</dbReference>
<dbReference type="Pfam" id="PF07657">
    <property type="entry name" value="MNNL"/>
    <property type="match status" value="1"/>
</dbReference>
<keyword evidence="9 10" id="KW-0732">Signal</keyword>
<evidence type="ECO:0000256" key="4">
    <source>
        <dbReference type="ARBA" id="ARBA00022737"/>
    </source>
</evidence>
<comment type="function">
    <text evidence="9">Putative Notch ligand involved in the mediation of Notch signaling.</text>
</comment>
<evidence type="ECO:0000256" key="6">
    <source>
        <dbReference type="ARBA" id="ARBA00023157"/>
    </source>
</evidence>
<evidence type="ECO:0000259" key="11">
    <source>
        <dbReference type="PROSITE" id="PS51051"/>
    </source>
</evidence>
<gene>
    <name evidence="12" type="ORF">OS493_035784</name>
</gene>
<dbReference type="Proteomes" id="UP001163046">
    <property type="component" value="Unassembled WGS sequence"/>
</dbReference>
<comment type="caution">
    <text evidence="12">The sequence shown here is derived from an EMBL/GenBank/DDBJ whole genome shotgun (WGS) entry which is preliminary data.</text>
</comment>
<dbReference type="PROSITE" id="PS51051">
    <property type="entry name" value="DSL"/>
    <property type="match status" value="1"/>
</dbReference>
<feature type="signal peptide" evidence="10">
    <location>
        <begin position="1"/>
        <end position="22"/>
    </location>
</feature>
<evidence type="ECO:0000256" key="8">
    <source>
        <dbReference type="PROSITE-ProRule" id="PRU00377"/>
    </source>
</evidence>
<keyword evidence="3 9" id="KW-0812">Transmembrane</keyword>
<keyword evidence="5 9" id="KW-1133">Transmembrane helix</keyword>
<organism evidence="12 13">
    <name type="scientific">Desmophyllum pertusum</name>
    <dbReference type="NCBI Taxonomy" id="174260"/>
    <lineage>
        <taxon>Eukaryota</taxon>
        <taxon>Metazoa</taxon>
        <taxon>Cnidaria</taxon>
        <taxon>Anthozoa</taxon>
        <taxon>Hexacorallia</taxon>
        <taxon>Scleractinia</taxon>
        <taxon>Caryophylliina</taxon>
        <taxon>Caryophylliidae</taxon>
        <taxon>Desmophyllum</taxon>
    </lineage>
</organism>
<protein>
    <recommendedName>
        <fullName evidence="9">Delta-like protein</fullName>
    </recommendedName>
</protein>
<dbReference type="EMBL" id="MU827357">
    <property type="protein sequence ID" value="KAJ7351720.1"/>
    <property type="molecule type" value="Genomic_DNA"/>
</dbReference>
<feature type="disulfide bond" evidence="8">
    <location>
        <begin position="191"/>
        <end position="200"/>
    </location>
</feature>
<dbReference type="FunFam" id="2.10.25.140:FF:000001">
    <property type="entry name" value="Delta-like protein"/>
    <property type="match status" value="1"/>
</dbReference>
<dbReference type="Gene3D" id="2.10.25.140">
    <property type="match status" value="1"/>
</dbReference>
<accession>A0A9W9YLK9</accession>
<keyword evidence="4 9" id="KW-0677">Repeat</keyword>
<dbReference type="GO" id="GO:0016020">
    <property type="term" value="C:membrane"/>
    <property type="evidence" value="ECO:0007669"/>
    <property type="project" value="UniProtKB-SubCell"/>
</dbReference>
<sequence>MRPINWTALLAAFLSFCKLVNAKGTLSIQLLDYNNPSSKDYNGGCCDCCGVLIGYCPANECDNFFRLFVATYPYTFFSALSPWTRWETHIIAEDSDSFYFPGYGHTVGAGLKNPLTYHFTGRWPGAFAIGLDVWDDDSGNILIGRADDLADHIEYDVANVPAQKDLQSAVAKSVTLTGKRSSTRILVRVYCDADYYGTDCYTYCIGRDDSTYGHYKCDDATGNKVCLTGWRGQDCKTRKYKLQGQLKKKVVQIKKI</sequence>
<feature type="domain" description="DSL" evidence="11">
    <location>
        <begin position="189"/>
        <end position="235"/>
    </location>
</feature>
<reference evidence="12" key="1">
    <citation type="submission" date="2023-01" db="EMBL/GenBank/DDBJ databases">
        <title>Genome assembly of the deep-sea coral Lophelia pertusa.</title>
        <authorList>
            <person name="Herrera S."/>
            <person name="Cordes E."/>
        </authorList>
    </citation>
    <scope>NUCLEOTIDE SEQUENCE</scope>
    <source>
        <strain evidence="12">USNM1676648</strain>
        <tissue evidence="12">Polyp</tissue>
    </source>
</reference>
<evidence type="ECO:0000313" key="12">
    <source>
        <dbReference type="EMBL" id="KAJ7351720.1"/>
    </source>
</evidence>
<evidence type="ECO:0000313" key="13">
    <source>
        <dbReference type="Proteomes" id="UP001163046"/>
    </source>
</evidence>
<feature type="chain" id="PRO_5040990242" description="Delta-like protein" evidence="10">
    <location>
        <begin position="23"/>
        <end position="256"/>
    </location>
</feature>
<evidence type="ECO:0000256" key="2">
    <source>
        <dbReference type="ARBA" id="ARBA00022536"/>
    </source>
</evidence>
<keyword evidence="6 8" id="KW-1015">Disulfide bond</keyword>
<evidence type="ECO:0000256" key="3">
    <source>
        <dbReference type="ARBA" id="ARBA00022692"/>
    </source>
</evidence>
<keyword evidence="2 9" id="KW-0245">EGF-like domain</keyword>
<keyword evidence="7" id="KW-0325">Glycoprotein</keyword>
<dbReference type="SMART" id="SM00051">
    <property type="entry name" value="DSL"/>
    <property type="match status" value="1"/>
</dbReference>
<dbReference type="Gene3D" id="2.60.40.3510">
    <property type="match status" value="1"/>
</dbReference>
<keyword evidence="9" id="KW-0472">Membrane</keyword>